<dbReference type="Proteomes" id="UP000601435">
    <property type="component" value="Unassembled WGS sequence"/>
</dbReference>
<feature type="region of interest" description="Disordered" evidence="6">
    <location>
        <begin position="335"/>
        <end position="360"/>
    </location>
</feature>
<evidence type="ECO:0000256" key="6">
    <source>
        <dbReference type="SAM" id="MobiDB-lite"/>
    </source>
</evidence>
<accession>A0A812JIN1</accession>
<feature type="region of interest" description="Disordered" evidence="6">
    <location>
        <begin position="264"/>
        <end position="293"/>
    </location>
</feature>
<feature type="region of interest" description="Disordered" evidence="6">
    <location>
        <begin position="382"/>
        <end position="447"/>
    </location>
</feature>
<evidence type="ECO:0000256" key="3">
    <source>
        <dbReference type="ARBA" id="ARBA00022801"/>
    </source>
</evidence>
<dbReference type="PROSITE" id="PS50203">
    <property type="entry name" value="CALPAIN_CAT"/>
    <property type="match status" value="1"/>
</dbReference>
<dbReference type="SUPFAM" id="SSF54001">
    <property type="entry name" value="Cysteine proteinases"/>
    <property type="match status" value="1"/>
</dbReference>
<dbReference type="PANTHER" id="PTHR10183">
    <property type="entry name" value="CALPAIN"/>
    <property type="match status" value="1"/>
</dbReference>
<keyword evidence="2" id="KW-0645">Protease</keyword>
<protein>
    <submittedName>
        <fullName evidence="8">Capn15 protein</fullName>
    </submittedName>
</protein>
<dbReference type="GO" id="GO:0004198">
    <property type="term" value="F:calcium-dependent cysteine-type endopeptidase activity"/>
    <property type="evidence" value="ECO:0007669"/>
    <property type="project" value="InterPro"/>
</dbReference>
<dbReference type="GO" id="GO:0006508">
    <property type="term" value="P:proteolysis"/>
    <property type="evidence" value="ECO:0007669"/>
    <property type="project" value="UniProtKB-KW"/>
</dbReference>
<evidence type="ECO:0000259" key="7">
    <source>
        <dbReference type="PROSITE" id="PS50203"/>
    </source>
</evidence>
<name>A0A812JIN1_9DINO</name>
<evidence type="ECO:0000256" key="5">
    <source>
        <dbReference type="PROSITE-ProRule" id="PRU00239"/>
    </source>
</evidence>
<evidence type="ECO:0000256" key="1">
    <source>
        <dbReference type="ARBA" id="ARBA00007623"/>
    </source>
</evidence>
<keyword evidence="3" id="KW-0378">Hydrolase</keyword>
<feature type="compositionally biased region" description="Basic and acidic residues" evidence="6">
    <location>
        <begin position="389"/>
        <end position="398"/>
    </location>
</feature>
<feature type="compositionally biased region" description="Basic residues" evidence="6">
    <location>
        <begin position="436"/>
        <end position="447"/>
    </location>
</feature>
<proteinExistence type="inferred from homology"/>
<dbReference type="PANTHER" id="PTHR10183:SF379">
    <property type="entry name" value="CALPAIN-5"/>
    <property type="match status" value="1"/>
</dbReference>
<dbReference type="InterPro" id="IPR001300">
    <property type="entry name" value="Peptidase_C2_calpain_cat"/>
</dbReference>
<gene>
    <name evidence="8" type="primary">Capn15</name>
    <name evidence="8" type="ORF">SNEC2469_LOCUS1610</name>
</gene>
<evidence type="ECO:0000256" key="2">
    <source>
        <dbReference type="ARBA" id="ARBA00022670"/>
    </source>
</evidence>
<dbReference type="OrthoDB" id="205770at2759"/>
<keyword evidence="4" id="KW-0788">Thiol protease</keyword>
<comment type="similarity">
    <text evidence="1">Belongs to the peptidase C2 family.</text>
</comment>
<dbReference type="AlphaFoldDB" id="A0A812JIN1"/>
<dbReference type="Gene3D" id="3.90.70.10">
    <property type="entry name" value="Cysteine proteinases"/>
    <property type="match status" value="1"/>
</dbReference>
<feature type="domain" description="Calpain catalytic" evidence="7">
    <location>
        <begin position="11"/>
        <end position="65"/>
    </location>
</feature>
<dbReference type="InterPro" id="IPR038765">
    <property type="entry name" value="Papain-like_cys_pep_sf"/>
</dbReference>
<evidence type="ECO:0000256" key="4">
    <source>
        <dbReference type="ARBA" id="ARBA00022807"/>
    </source>
</evidence>
<sequence length="447" mass="49293">AGGYGFALVERRVKVRNPWGEWTRREQDELLAQLGAAVVPDEGSFWMNYGDFIRGFAVADICYARDGWHARSFDAEFGGSVGCRSALQLRGSGECWVMAIQPTDRGKQVKRPPGYYLNDLSLLIFQETQDEPSLVTAAIGGARRDVVSSVVLEAGKTYRVVPLSFRGSSSRGSFVLRLYSASPVQVREESPSPERTWAAFHRLLLSPEPPPRTLRRAQDFEVGRLVVLEDPAMAVGLFVNFGPVGLLADLKAFGNHAALRTLQGIQEGTRDEHRNQQDAKRQPSDKKKAKADWRQHHLQVHVPGFAQLLAFVAVALLEKDWEFSLESLDAEQLLEDSMEKPPSSTHPFAPVSLEQRSGGSDGLELEDLELQAALRESARLAQLAPAGGREPDSARSSDSDPELQLALSMSLLDEAPKSETGKAGGCAPADEEPPPRRGRWMRRSRQT</sequence>
<evidence type="ECO:0000313" key="9">
    <source>
        <dbReference type="Proteomes" id="UP000601435"/>
    </source>
</evidence>
<feature type="compositionally biased region" description="Basic and acidic residues" evidence="6">
    <location>
        <begin position="268"/>
        <end position="293"/>
    </location>
</feature>
<dbReference type="EMBL" id="CAJNJA010005958">
    <property type="protein sequence ID" value="CAE7202393.1"/>
    <property type="molecule type" value="Genomic_DNA"/>
</dbReference>
<comment type="caution">
    <text evidence="8">The sequence shown here is derived from an EMBL/GenBank/DDBJ whole genome shotgun (WGS) entry which is preliminary data.</text>
</comment>
<comment type="caution">
    <text evidence="5">Lacks conserved residue(s) required for the propagation of feature annotation.</text>
</comment>
<organism evidence="8 9">
    <name type="scientific">Symbiodinium necroappetens</name>
    <dbReference type="NCBI Taxonomy" id="1628268"/>
    <lineage>
        <taxon>Eukaryota</taxon>
        <taxon>Sar</taxon>
        <taxon>Alveolata</taxon>
        <taxon>Dinophyceae</taxon>
        <taxon>Suessiales</taxon>
        <taxon>Symbiodiniaceae</taxon>
        <taxon>Symbiodinium</taxon>
    </lineage>
</organism>
<reference evidence="8" key="1">
    <citation type="submission" date="2021-02" db="EMBL/GenBank/DDBJ databases">
        <authorList>
            <person name="Dougan E. K."/>
            <person name="Rhodes N."/>
            <person name="Thang M."/>
            <person name="Chan C."/>
        </authorList>
    </citation>
    <scope>NUCLEOTIDE SEQUENCE</scope>
</reference>
<dbReference type="InterPro" id="IPR022684">
    <property type="entry name" value="Calpain_cysteine_protease"/>
</dbReference>
<evidence type="ECO:0000313" key="8">
    <source>
        <dbReference type="EMBL" id="CAE7202393.1"/>
    </source>
</evidence>
<feature type="non-terminal residue" evidence="8">
    <location>
        <position position="447"/>
    </location>
</feature>
<keyword evidence="9" id="KW-1185">Reference proteome</keyword>